<organism evidence="1 2">
    <name type="scientific">Paramecium sonneborni</name>
    <dbReference type="NCBI Taxonomy" id="65129"/>
    <lineage>
        <taxon>Eukaryota</taxon>
        <taxon>Sar</taxon>
        <taxon>Alveolata</taxon>
        <taxon>Ciliophora</taxon>
        <taxon>Intramacronucleata</taxon>
        <taxon>Oligohymenophorea</taxon>
        <taxon>Peniculida</taxon>
        <taxon>Parameciidae</taxon>
        <taxon>Paramecium</taxon>
    </lineage>
</organism>
<protein>
    <submittedName>
        <fullName evidence="1">Uncharacterized protein</fullName>
    </submittedName>
</protein>
<accession>A0A8S1MFA5</accession>
<evidence type="ECO:0000313" key="1">
    <source>
        <dbReference type="EMBL" id="CAD8079300.1"/>
    </source>
</evidence>
<dbReference type="AlphaFoldDB" id="A0A8S1MFA5"/>
<sequence length="56" mass="6462">MSMQFKDSKIESTFDRIIASCQAGIISSVISLPFDNEKLNFRRQNVQKMVQCHIQV</sequence>
<dbReference type="EMBL" id="CAJJDN010000039">
    <property type="protein sequence ID" value="CAD8079300.1"/>
    <property type="molecule type" value="Genomic_DNA"/>
</dbReference>
<keyword evidence="2" id="KW-1185">Reference proteome</keyword>
<dbReference type="Proteomes" id="UP000692954">
    <property type="component" value="Unassembled WGS sequence"/>
</dbReference>
<evidence type="ECO:0000313" key="2">
    <source>
        <dbReference type="Proteomes" id="UP000692954"/>
    </source>
</evidence>
<gene>
    <name evidence="1" type="ORF">PSON_ATCC_30995.1.T0390015</name>
</gene>
<name>A0A8S1MFA5_9CILI</name>
<proteinExistence type="predicted"/>
<reference evidence="1" key="1">
    <citation type="submission" date="2021-01" db="EMBL/GenBank/DDBJ databases">
        <authorList>
            <consortium name="Genoscope - CEA"/>
            <person name="William W."/>
        </authorList>
    </citation>
    <scope>NUCLEOTIDE SEQUENCE</scope>
</reference>
<dbReference type="OrthoDB" id="756301at2759"/>
<comment type="caution">
    <text evidence="1">The sequence shown here is derived from an EMBL/GenBank/DDBJ whole genome shotgun (WGS) entry which is preliminary data.</text>
</comment>